<dbReference type="NCBIfam" id="NF008909">
    <property type="entry name" value="PRK12273.1"/>
    <property type="match status" value="1"/>
</dbReference>
<dbReference type="FunFam" id="1.10.275.10:FF:000001">
    <property type="entry name" value="Fumarate hydratase, mitochondrial"/>
    <property type="match status" value="1"/>
</dbReference>
<dbReference type="SUPFAM" id="SSF48557">
    <property type="entry name" value="L-aspartase-like"/>
    <property type="match status" value="1"/>
</dbReference>
<dbReference type="InterPro" id="IPR000362">
    <property type="entry name" value="Fumarate_lyase_fam"/>
</dbReference>
<name>A0A7M7T5M9_STRPU</name>
<evidence type="ECO:0000256" key="1">
    <source>
        <dbReference type="ARBA" id="ARBA00009084"/>
    </source>
</evidence>
<dbReference type="CTD" id="2271"/>
<accession>A0A7M7T5M9</accession>
<dbReference type="GO" id="GO:0006106">
    <property type="term" value="P:fumarate metabolic process"/>
    <property type="evidence" value="ECO:0000318"/>
    <property type="project" value="GO_Central"/>
</dbReference>
<dbReference type="FunFam" id="1.10.40.30:FF:000002">
    <property type="entry name" value="Fumarate hydratase class II"/>
    <property type="match status" value="1"/>
</dbReference>
<feature type="domain" description="Fumarase C C-terminal" evidence="5">
    <location>
        <begin position="444"/>
        <end position="496"/>
    </location>
</feature>
<keyword evidence="7" id="KW-1185">Reference proteome</keyword>
<sequence>MQFVRGLGKSRTLLQSLIIYRSSDLLNCTGILCRNMAQYRVERDTFGDISVPADKYYGAMTARSLANFDIGGETERMPIPIIRSFAILKRCAAEVNTEFGLDVDKANYISKAADEVIDGKLNDHFPLVIWQTGSGTQTNMNVNEVISNRAIMMMGGELGSKTPIHPNDDVNKSQSSNDTFPTAMHIAVALEIQQRLMPGLSLFKEALRSKEEEFKDVIKIGRTHTQDATPMTLGQEFSGYRTQIENGIQRVNSTLPRLYELAAGGTAVGTGLNTRIGFAEKVAAKVADYTGLPFTTAPNKFEALAAHDALIEVHGALNVVACSIMKIANDIRFLGSGPRCGLGELTLPENEPGSSIMPGKINPTQCEAITMVAAQVMGNQTAVTIGGSNGHFELNVFKPMMVANVLQSVRLLGDSCTSFTKNCVNGIQANRETIDRYLHESLMLVTALNQHIGYDKAAQIAKYAHREGITLKKAAVSLGHLTEEKFDEIVRPELMLGPK</sequence>
<dbReference type="PROSITE" id="PS00163">
    <property type="entry name" value="FUMARATE_LYASES"/>
    <property type="match status" value="1"/>
</dbReference>
<keyword evidence="3" id="KW-0456">Lyase</keyword>
<dbReference type="UniPathway" id="UPA00223">
    <property type="reaction ID" value="UER01007"/>
</dbReference>
<evidence type="ECO:0000313" key="6">
    <source>
        <dbReference type="EnsemblMetazoa" id="XP_030855628"/>
    </source>
</evidence>
<evidence type="ECO:0000256" key="3">
    <source>
        <dbReference type="ARBA" id="ARBA00023239"/>
    </source>
</evidence>
<dbReference type="Gene3D" id="1.20.200.10">
    <property type="entry name" value="Fumarase/aspartase (Central domain)"/>
    <property type="match status" value="1"/>
</dbReference>
<dbReference type="RefSeq" id="XP_030855628.1">
    <property type="nucleotide sequence ID" value="XM_030999768.1"/>
</dbReference>
<dbReference type="GO" id="GO:0005739">
    <property type="term" value="C:mitochondrion"/>
    <property type="evidence" value="ECO:0000318"/>
    <property type="project" value="GO_Central"/>
</dbReference>
<evidence type="ECO:0000313" key="7">
    <source>
        <dbReference type="Proteomes" id="UP000007110"/>
    </source>
</evidence>
<dbReference type="GeneID" id="580992"/>
<dbReference type="Pfam" id="PF10415">
    <property type="entry name" value="FumaraseC_C"/>
    <property type="match status" value="1"/>
</dbReference>
<dbReference type="FunFam" id="1.20.200.10:FF:000001">
    <property type="entry name" value="Fumarate hydratase, mitochondrial"/>
    <property type="match status" value="1"/>
</dbReference>
<dbReference type="HAMAP" id="MF_00743">
    <property type="entry name" value="FumaraseC"/>
    <property type="match status" value="1"/>
</dbReference>
<dbReference type="InterPro" id="IPR005677">
    <property type="entry name" value="Fum_hydII"/>
</dbReference>
<protein>
    <recommendedName>
        <fullName evidence="2">fumarate hydratase</fullName>
        <ecNumber evidence="2">4.2.1.2</ecNumber>
    </recommendedName>
</protein>
<dbReference type="KEGG" id="spu:580992"/>
<dbReference type="PANTHER" id="PTHR11444:SF1">
    <property type="entry name" value="FUMARATE HYDRATASE, MITOCHONDRIAL"/>
    <property type="match status" value="1"/>
</dbReference>
<dbReference type="PRINTS" id="PR00149">
    <property type="entry name" value="FUMRATELYASE"/>
</dbReference>
<dbReference type="InterPro" id="IPR008948">
    <property type="entry name" value="L-Aspartase-like"/>
</dbReference>
<dbReference type="PANTHER" id="PTHR11444">
    <property type="entry name" value="ASPARTATEAMMONIA/ARGININOSUCCINATE/ADENYLOSUCCINATE LYASE"/>
    <property type="match status" value="1"/>
</dbReference>
<dbReference type="CDD" id="cd01362">
    <property type="entry name" value="Fumarase_classII"/>
    <property type="match status" value="1"/>
</dbReference>
<dbReference type="EnsemblMetazoa" id="XM_030999768">
    <property type="protein sequence ID" value="XP_030855628"/>
    <property type="gene ID" value="LOC580992"/>
</dbReference>
<reference evidence="7" key="1">
    <citation type="submission" date="2015-02" db="EMBL/GenBank/DDBJ databases">
        <title>Genome sequencing for Strongylocentrotus purpuratus.</title>
        <authorList>
            <person name="Murali S."/>
            <person name="Liu Y."/>
            <person name="Vee V."/>
            <person name="English A."/>
            <person name="Wang M."/>
            <person name="Skinner E."/>
            <person name="Han Y."/>
            <person name="Muzny D.M."/>
            <person name="Worley K.C."/>
            <person name="Gibbs R.A."/>
        </authorList>
    </citation>
    <scope>NUCLEOTIDE SEQUENCE</scope>
</reference>
<dbReference type="GO" id="GO:0004333">
    <property type="term" value="F:fumarate hydratase activity"/>
    <property type="evidence" value="ECO:0000318"/>
    <property type="project" value="GO_Central"/>
</dbReference>
<dbReference type="InterPro" id="IPR024083">
    <property type="entry name" value="Fumarase/histidase_N"/>
</dbReference>
<comment type="similarity">
    <text evidence="1">Belongs to the class-II fumarase/aspartase family. Fumarase subfamily.</text>
</comment>
<dbReference type="InterPro" id="IPR018951">
    <property type="entry name" value="Fumarase_C_C"/>
</dbReference>
<feature type="domain" description="Fumarate lyase N-terminal" evidence="4">
    <location>
        <begin position="47"/>
        <end position="378"/>
    </location>
</feature>
<dbReference type="GO" id="GO:0006108">
    <property type="term" value="P:malate metabolic process"/>
    <property type="evidence" value="ECO:0000318"/>
    <property type="project" value="GO_Central"/>
</dbReference>
<evidence type="ECO:0000256" key="2">
    <source>
        <dbReference type="ARBA" id="ARBA00012921"/>
    </source>
</evidence>
<dbReference type="Gene3D" id="1.10.275.10">
    <property type="entry name" value="Fumarase/aspartase (N-terminal domain)"/>
    <property type="match status" value="1"/>
</dbReference>
<dbReference type="OMA" id="IGHHTAI"/>
<reference evidence="6" key="2">
    <citation type="submission" date="2021-01" db="UniProtKB">
        <authorList>
            <consortium name="EnsemblMetazoa"/>
        </authorList>
    </citation>
    <scope>IDENTIFICATION</scope>
</reference>
<dbReference type="EC" id="4.2.1.2" evidence="2"/>
<dbReference type="AlphaFoldDB" id="A0A7M7T5M9"/>
<evidence type="ECO:0000259" key="5">
    <source>
        <dbReference type="Pfam" id="PF10415"/>
    </source>
</evidence>
<dbReference type="InParanoid" id="A0A7M7T5M9"/>
<organism evidence="6 7">
    <name type="scientific">Strongylocentrotus purpuratus</name>
    <name type="common">Purple sea urchin</name>
    <dbReference type="NCBI Taxonomy" id="7668"/>
    <lineage>
        <taxon>Eukaryota</taxon>
        <taxon>Metazoa</taxon>
        <taxon>Echinodermata</taxon>
        <taxon>Eleutherozoa</taxon>
        <taxon>Echinozoa</taxon>
        <taxon>Echinoidea</taxon>
        <taxon>Euechinoidea</taxon>
        <taxon>Echinacea</taxon>
        <taxon>Camarodonta</taxon>
        <taxon>Echinidea</taxon>
        <taxon>Strongylocentrotidae</taxon>
        <taxon>Strongylocentrotus</taxon>
    </lineage>
</organism>
<dbReference type="Gene3D" id="1.10.40.30">
    <property type="entry name" value="Fumarase/aspartase (C-terminal domain)"/>
    <property type="match status" value="1"/>
</dbReference>
<dbReference type="NCBIfam" id="TIGR00979">
    <property type="entry name" value="fumC_II"/>
    <property type="match status" value="1"/>
</dbReference>
<dbReference type="Proteomes" id="UP000007110">
    <property type="component" value="Unassembled WGS sequence"/>
</dbReference>
<dbReference type="Pfam" id="PF00206">
    <property type="entry name" value="Lyase_1"/>
    <property type="match status" value="1"/>
</dbReference>
<evidence type="ECO:0000259" key="4">
    <source>
        <dbReference type="Pfam" id="PF00206"/>
    </source>
</evidence>
<proteinExistence type="inferred from homology"/>
<dbReference type="InterPro" id="IPR020557">
    <property type="entry name" value="Fumarate_lyase_CS"/>
</dbReference>
<dbReference type="FunCoup" id="A0A7M7T5M9">
    <property type="interactions" value="1732"/>
</dbReference>
<dbReference type="OrthoDB" id="1738025at2759"/>
<dbReference type="InterPro" id="IPR022761">
    <property type="entry name" value="Fumarate_lyase_N"/>
</dbReference>
<dbReference type="GO" id="GO:0006099">
    <property type="term" value="P:tricarboxylic acid cycle"/>
    <property type="evidence" value="ECO:0000318"/>
    <property type="project" value="GO_Central"/>
</dbReference>